<organism evidence="1">
    <name type="scientific">uncultured Xanthomonas sp</name>
    <dbReference type="NCBI Taxonomy" id="152831"/>
    <lineage>
        <taxon>Bacteria</taxon>
        <taxon>Pseudomonadati</taxon>
        <taxon>Pseudomonadota</taxon>
        <taxon>Gammaproteobacteria</taxon>
        <taxon>Lysobacterales</taxon>
        <taxon>Lysobacteraceae</taxon>
        <taxon>Xanthomonas</taxon>
        <taxon>environmental samples</taxon>
    </lineage>
</organism>
<name>A0A060CA43_9XANT</name>
<accession>A0A060CA43</accession>
<protein>
    <submittedName>
        <fullName evidence="1">CAZy families GH121 protein</fullName>
    </submittedName>
</protein>
<reference evidence="1" key="1">
    <citation type="journal article" date="2013" name="Environ. Microbiol.">
        <title>Seasonally variable intestinal metagenomes of the red palm weevil (Rhynchophorus ferrugineus).</title>
        <authorList>
            <person name="Jia S."/>
            <person name="Zhang X."/>
            <person name="Zhang G."/>
            <person name="Yin A."/>
            <person name="Zhang S."/>
            <person name="Li F."/>
            <person name="Wang L."/>
            <person name="Zhao D."/>
            <person name="Yun Q."/>
            <person name="Tala"/>
            <person name="Wang J."/>
            <person name="Sun G."/>
            <person name="Baabdullah M."/>
            <person name="Yu X."/>
            <person name="Hu S."/>
            <person name="Al-Mssallem I.S."/>
            <person name="Yu J."/>
        </authorList>
    </citation>
    <scope>NUCLEOTIDE SEQUENCE</scope>
</reference>
<dbReference type="AlphaFoldDB" id="A0A060CA43"/>
<sequence length="105" mass="11151">MRDAAFAQGNRNRIRFPVLAAEKWRVQVLHAGALRTGIKEVQAFDGDIAVPAAASANQAPQVEAWQDDGADGEVLHLDGRVGDDGLPGGQLALRWRVLEAPAGGE</sequence>
<feature type="non-terminal residue" evidence="1">
    <location>
        <position position="105"/>
    </location>
</feature>
<proteinExistence type="predicted"/>
<dbReference type="EMBL" id="KF124506">
    <property type="protein sequence ID" value="AIA91822.1"/>
    <property type="molecule type" value="Genomic_DNA"/>
</dbReference>
<evidence type="ECO:0000313" key="1">
    <source>
        <dbReference type="EMBL" id="AIA91822.1"/>
    </source>
</evidence>